<comment type="subcellular location">
    <subcellularLocation>
        <location evidence="1">Cell membrane</location>
        <topology evidence="1">Lipid-anchor</topology>
    </subcellularLocation>
</comment>
<keyword evidence="4" id="KW-0342">GTP-binding</keyword>
<dbReference type="GO" id="GO:0005525">
    <property type="term" value="F:GTP binding"/>
    <property type="evidence" value="ECO:0007669"/>
    <property type="project" value="UniProtKB-KW"/>
</dbReference>
<evidence type="ECO:0000256" key="3">
    <source>
        <dbReference type="ARBA" id="ARBA00022481"/>
    </source>
</evidence>
<keyword evidence="2" id="KW-1003">Cell membrane</keyword>
<dbReference type="GO" id="GO:0003924">
    <property type="term" value="F:GTPase activity"/>
    <property type="evidence" value="ECO:0007669"/>
    <property type="project" value="InterPro"/>
</dbReference>
<sequence length="63" mass="6832">MAAQSSGRIPPEHTSDYRVAVFGAGGVGKSSIVQRFIKGTFNENYIPTIEDTFRQASFSCCSL</sequence>
<name>J9FIR1_WUCBA</name>
<protein>
    <submittedName>
        <fullName evidence="7">DiRas family protein</fullName>
    </submittedName>
</protein>
<dbReference type="PANTHER" id="PTHR46149:SF3">
    <property type="entry name" value="MIP08469P"/>
    <property type="match status" value="1"/>
</dbReference>
<evidence type="ECO:0000256" key="4">
    <source>
        <dbReference type="ARBA" id="ARBA00023134"/>
    </source>
</evidence>
<reference evidence="8" key="1">
    <citation type="submission" date="2012-08" db="EMBL/GenBank/DDBJ databases">
        <title>The Genome Sequence of Wuchereria bancrofti.</title>
        <authorList>
            <person name="Nutman T.B."/>
            <person name="Fink D.L."/>
            <person name="Russ C."/>
            <person name="Young S."/>
            <person name="Zeng Q."/>
            <person name="Koehrsen M."/>
            <person name="Alvarado L."/>
            <person name="Berlin A."/>
            <person name="Chapman S.B."/>
            <person name="Chen Z."/>
            <person name="Freedman E."/>
            <person name="Gellesch M."/>
            <person name="Goldberg J."/>
            <person name="Griggs A."/>
            <person name="Gujja S."/>
            <person name="Heilman E.R."/>
            <person name="Heiman D."/>
            <person name="Hepburn T."/>
            <person name="Howarth C."/>
            <person name="Jen D."/>
            <person name="Larson L."/>
            <person name="Lewis B."/>
            <person name="Mehta T."/>
            <person name="Park D."/>
            <person name="Pearson M."/>
            <person name="Roberts A."/>
            <person name="Saif S."/>
            <person name="Shea T."/>
            <person name="Shenoy N."/>
            <person name="Sisk P."/>
            <person name="Stolte C."/>
            <person name="Sykes S."/>
            <person name="Walk T."/>
            <person name="White J."/>
            <person name="Yandava C."/>
            <person name="Haas B."/>
            <person name="Henn M.R."/>
            <person name="Nusbaum C."/>
            <person name="Birren B."/>
        </authorList>
    </citation>
    <scope>NUCLEOTIDE SEQUENCE [LARGE SCALE GENOMIC DNA]</scope>
    <source>
        <strain evidence="8">NA</strain>
    </source>
</reference>
<keyword evidence="3" id="KW-0488">Methylation</keyword>
<dbReference type="GO" id="GO:0005886">
    <property type="term" value="C:plasma membrane"/>
    <property type="evidence" value="ECO:0007669"/>
    <property type="project" value="UniProtKB-SubCell"/>
</dbReference>
<dbReference type="AlphaFoldDB" id="J9FIR1"/>
<dbReference type="PRINTS" id="PR00449">
    <property type="entry name" value="RASTRNSFRMNG"/>
</dbReference>
<dbReference type="Gene3D" id="3.40.50.300">
    <property type="entry name" value="P-loop containing nucleotide triphosphate hydrolases"/>
    <property type="match status" value="1"/>
</dbReference>
<evidence type="ECO:0000313" key="8">
    <source>
        <dbReference type="Proteomes" id="UP000004810"/>
    </source>
</evidence>
<evidence type="ECO:0000256" key="1">
    <source>
        <dbReference type="ARBA" id="ARBA00004193"/>
    </source>
</evidence>
<dbReference type="InterPro" id="IPR027417">
    <property type="entry name" value="P-loop_NTPase"/>
</dbReference>
<dbReference type="Proteomes" id="UP000004810">
    <property type="component" value="Unassembled WGS sequence"/>
</dbReference>
<keyword evidence="6" id="KW-0449">Lipoprotein</keyword>
<comment type="caution">
    <text evidence="7">The sequence shown here is derived from an EMBL/GenBank/DDBJ whole genome shotgun (WGS) entry which is preliminary data.</text>
</comment>
<keyword evidence="5" id="KW-0472">Membrane</keyword>
<proteinExistence type="predicted"/>
<dbReference type="InterPro" id="IPR052236">
    <property type="entry name" value="Small_GTPase_RasD"/>
</dbReference>
<accession>J9FIR1</accession>
<dbReference type="PANTHER" id="PTHR46149">
    <property type="entry name" value="MIP08469P"/>
    <property type="match status" value="1"/>
</dbReference>
<evidence type="ECO:0000313" key="7">
    <source>
        <dbReference type="EMBL" id="EJW87229.1"/>
    </source>
</evidence>
<dbReference type="GO" id="GO:0031681">
    <property type="term" value="F:G-protein beta-subunit binding"/>
    <property type="evidence" value="ECO:0007669"/>
    <property type="project" value="TreeGrafter"/>
</dbReference>
<dbReference type="GO" id="GO:0007165">
    <property type="term" value="P:signal transduction"/>
    <property type="evidence" value="ECO:0007669"/>
    <property type="project" value="TreeGrafter"/>
</dbReference>
<dbReference type="Pfam" id="PF00071">
    <property type="entry name" value="Ras"/>
    <property type="match status" value="1"/>
</dbReference>
<dbReference type="InterPro" id="IPR001806">
    <property type="entry name" value="Small_GTPase"/>
</dbReference>
<dbReference type="EMBL" id="ADBV01000453">
    <property type="protein sequence ID" value="EJW87229.1"/>
    <property type="molecule type" value="Genomic_DNA"/>
</dbReference>
<gene>
    <name evidence="7" type="ORF">WUBG_01857</name>
</gene>
<evidence type="ECO:0000256" key="2">
    <source>
        <dbReference type="ARBA" id="ARBA00022475"/>
    </source>
</evidence>
<evidence type="ECO:0000256" key="5">
    <source>
        <dbReference type="ARBA" id="ARBA00023136"/>
    </source>
</evidence>
<dbReference type="SUPFAM" id="SSF52540">
    <property type="entry name" value="P-loop containing nucleoside triphosphate hydrolases"/>
    <property type="match status" value="1"/>
</dbReference>
<keyword evidence="4" id="KW-0547">Nucleotide-binding</keyword>
<organism evidence="7 8">
    <name type="scientific">Wuchereria bancrofti</name>
    <dbReference type="NCBI Taxonomy" id="6293"/>
    <lineage>
        <taxon>Eukaryota</taxon>
        <taxon>Metazoa</taxon>
        <taxon>Ecdysozoa</taxon>
        <taxon>Nematoda</taxon>
        <taxon>Chromadorea</taxon>
        <taxon>Rhabditida</taxon>
        <taxon>Spirurina</taxon>
        <taxon>Spiruromorpha</taxon>
        <taxon>Filarioidea</taxon>
        <taxon>Onchocercidae</taxon>
        <taxon>Wuchereria</taxon>
    </lineage>
</organism>
<evidence type="ECO:0000256" key="6">
    <source>
        <dbReference type="ARBA" id="ARBA00023288"/>
    </source>
</evidence>